<dbReference type="GO" id="GO:0019432">
    <property type="term" value="P:triglyceride biosynthetic process"/>
    <property type="evidence" value="ECO:0007669"/>
    <property type="project" value="TreeGrafter"/>
</dbReference>
<dbReference type="InterPro" id="IPR022284">
    <property type="entry name" value="GPAT/DHAPAT"/>
</dbReference>
<keyword evidence="4 7" id="KW-0472">Membrane</keyword>
<accession>A0A7R8UR91</accession>
<evidence type="ECO:0000313" key="9">
    <source>
        <dbReference type="EMBL" id="CAD7085165.1"/>
    </source>
</evidence>
<evidence type="ECO:0000259" key="8">
    <source>
        <dbReference type="SMART" id="SM00563"/>
    </source>
</evidence>
<dbReference type="GO" id="GO:0008654">
    <property type="term" value="P:phospholipid biosynthetic process"/>
    <property type="evidence" value="ECO:0007669"/>
    <property type="project" value="TreeGrafter"/>
</dbReference>
<dbReference type="GO" id="GO:0006072">
    <property type="term" value="P:glycerol-3-phosphate metabolic process"/>
    <property type="evidence" value="ECO:0007669"/>
    <property type="project" value="TreeGrafter"/>
</dbReference>
<dbReference type="InterPro" id="IPR041728">
    <property type="entry name" value="GPAT/DHAPAT_LPLAT"/>
</dbReference>
<feature type="domain" description="Phospholipid/glycerol acyltransferase" evidence="8">
    <location>
        <begin position="231"/>
        <end position="363"/>
    </location>
</feature>
<keyword evidence="5 6" id="KW-0012">Acyltransferase</keyword>
<keyword evidence="3 6" id="KW-0808">Transferase</keyword>
<dbReference type="AlphaFoldDB" id="A0A7R8UR91"/>
<evidence type="ECO:0000256" key="5">
    <source>
        <dbReference type="ARBA" id="ARBA00023315"/>
    </source>
</evidence>
<dbReference type="SUPFAM" id="SSF69593">
    <property type="entry name" value="Glycerol-3-phosphate (1)-acyltransferase"/>
    <property type="match status" value="1"/>
</dbReference>
<evidence type="ECO:0000256" key="7">
    <source>
        <dbReference type="SAM" id="Phobius"/>
    </source>
</evidence>
<dbReference type="PIRSF" id="PIRSF000437">
    <property type="entry name" value="GPAT_DHAPAT"/>
    <property type="match status" value="1"/>
</dbReference>
<dbReference type="PANTHER" id="PTHR12563">
    <property type="entry name" value="GLYCEROL-3-PHOSPHATE ACYLTRANSFERASE"/>
    <property type="match status" value="1"/>
</dbReference>
<name>A0A7R8UR91_HERIL</name>
<comment type="similarity">
    <text evidence="2 6">Belongs to the GPAT/DAPAT family.</text>
</comment>
<protein>
    <recommendedName>
        <fullName evidence="8">Phospholipid/glycerol acyltransferase domain-containing protein</fullName>
    </recommendedName>
</protein>
<dbReference type="InParanoid" id="A0A7R8UR91"/>
<evidence type="ECO:0000256" key="3">
    <source>
        <dbReference type="ARBA" id="ARBA00022679"/>
    </source>
</evidence>
<comment type="subcellular location">
    <subcellularLocation>
        <location evidence="1">Membrane</location>
    </subcellularLocation>
</comment>
<dbReference type="Pfam" id="PF01553">
    <property type="entry name" value="Acyltransferase"/>
    <property type="match status" value="1"/>
</dbReference>
<dbReference type="Proteomes" id="UP000594454">
    <property type="component" value="Chromosome 3"/>
</dbReference>
<organism evidence="9 10">
    <name type="scientific">Hermetia illucens</name>
    <name type="common">Black soldier fly</name>
    <dbReference type="NCBI Taxonomy" id="343691"/>
    <lineage>
        <taxon>Eukaryota</taxon>
        <taxon>Metazoa</taxon>
        <taxon>Ecdysozoa</taxon>
        <taxon>Arthropoda</taxon>
        <taxon>Hexapoda</taxon>
        <taxon>Insecta</taxon>
        <taxon>Pterygota</taxon>
        <taxon>Neoptera</taxon>
        <taxon>Endopterygota</taxon>
        <taxon>Diptera</taxon>
        <taxon>Brachycera</taxon>
        <taxon>Stratiomyomorpha</taxon>
        <taxon>Stratiomyidae</taxon>
        <taxon>Hermetiinae</taxon>
        <taxon>Hermetia</taxon>
    </lineage>
</organism>
<dbReference type="OMA" id="AQQRYIC"/>
<keyword evidence="10" id="KW-1185">Reference proteome</keyword>
<feature type="transmembrane region" description="Helical" evidence="7">
    <location>
        <begin position="17"/>
        <end position="36"/>
    </location>
</feature>
<dbReference type="InterPro" id="IPR045520">
    <property type="entry name" value="GPAT/DHAPAT_C"/>
</dbReference>
<gene>
    <name evidence="9" type="ORF">HERILL_LOCUS8027</name>
</gene>
<dbReference type="EMBL" id="LR899011">
    <property type="protein sequence ID" value="CAD7085165.1"/>
    <property type="molecule type" value="Genomic_DNA"/>
</dbReference>
<sequence length="811" mass="91681">MDVLQNLSTGRMVVERSLVEIVQVICFVFVVLYACVRIRALSTISKIIRNGGATLVNSYYIKSSGGRYDIIDDQCGVKDLLRVTQHAGRKPYSSILDWGVYFPFLAQCVRLKKFEYLQVSDAVLQSVRLKSAIKQSAENTLRERAELEDGTGDGLHSTGQNEDFQKVYEKEEKRAVQILMGMRSKLSDFLLRVTSWLLYKLLPRFLSGVVTNTKQIDMLKATAEKSDGVPLIFLPLHRSHLDYIIVSFILLNNDIRSPIVVAGDNLQIPIFGFLLRGLGAFFIKRKIDPVVGKKDILYRAVLQTYTQHILEAGHNLEFFVEGGRTRTGKPCMPKSGILSVIVNAFMDGTIKDALLVPVSVNYERLVDGHFVTEQMGQRKKAETLSSAISGIWKALNSKYGLMRIDFNQPFSIKELVQTYNEIAAVEGTKIYTPASRAMHHIQSSSSLYGTDVVNEDQRTLVESIARQVVYDCVSATSVMTTNAIAFLLLTRFRNGATEERLAKELDALRKRLCGRKDLAFSGESIQIVRYASNLLGKDLVSRTKEGDAIVIKPNVQLPHVIELTYYGNGLAPYFVLQSIVVTALHIFSQKEDKRITRKRLKEHCINHCDILRYEFILSKPTQNLDQLLDEAIDVLREEDIVILPENKSYNEMEMHSRRIASYVENTMWDDDDDANVYNEMTEEVIRLASDKKEEIDAYIAILAPYGFTYLVVVNLLVELIGNSTLESDFIKTCIKELTRQIECGECPYSESVSMDSIKNCLKLLEKWEVLEVSSTHGLRLLALEPAYESLSGIEGLIEKFESYVCRAESEC</sequence>
<keyword evidence="7" id="KW-0812">Transmembrane</keyword>
<evidence type="ECO:0000313" key="10">
    <source>
        <dbReference type="Proteomes" id="UP000594454"/>
    </source>
</evidence>
<dbReference type="InterPro" id="IPR002123">
    <property type="entry name" value="Plipid/glycerol_acylTrfase"/>
</dbReference>
<dbReference type="OrthoDB" id="5962536at2759"/>
<evidence type="ECO:0000256" key="6">
    <source>
        <dbReference type="PIRNR" id="PIRNR000437"/>
    </source>
</evidence>
<dbReference type="SMART" id="SM00563">
    <property type="entry name" value="PlsC"/>
    <property type="match status" value="1"/>
</dbReference>
<dbReference type="GO" id="GO:0004366">
    <property type="term" value="F:glycerol-3-phosphate O-acyltransferase activity"/>
    <property type="evidence" value="ECO:0007669"/>
    <property type="project" value="TreeGrafter"/>
</dbReference>
<proteinExistence type="inferred from homology"/>
<dbReference type="PANTHER" id="PTHR12563:SF23">
    <property type="entry name" value="BCDNA.GH07066"/>
    <property type="match status" value="1"/>
</dbReference>
<dbReference type="CDD" id="cd07993">
    <property type="entry name" value="LPLAT_DHAPAT-like"/>
    <property type="match status" value="1"/>
</dbReference>
<evidence type="ECO:0000256" key="4">
    <source>
        <dbReference type="ARBA" id="ARBA00023136"/>
    </source>
</evidence>
<evidence type="ECO:0000256" key="2">
    <source>
        <dbReference type="ARBA" id="ARBA00007937"/>
    </source>
</evidence>
<evidence type="ECO:0000256" key="1">
    <source>
        <dbReference type="ARBA" id="ARBA00004370"/>
    </source>
</evidence>
<dbReference type="GO" id="GO:0031966">
    <property type="term" value="C:mitochondrial membrane"/>
    <property type="evidence" value="ECO:0007669"/>
    <property type="project" value="TreeGrafter"/>
</dbReference>
<dbReference type="GO" id="GO:0006631">
    <property type="term" value="P:fatty acid metabolic process"/>
    <property type="evidence" value="ECO:0007669"/>
    <property type="project" value="TreeGrafter"/>
</dbReference>
<reference evidence="9 10" key="1">
    <citation type="submission" date="2020-11" db="EMBL/GenBank/DDBJ databases">
        <authorList>
            <person name="Wallbank WR R."/>
            <person name="Pardo Diaz C."/>
            <person name="Kozak K."/>
            <person name="Martin S."/>
            <person name="Jiggins C."/>
            <person name="Moest M."/>
            <person name="Warren A I."/>
            <person name="Generalovic N T."/>
            <person name="Byers J.R.P. K."/>
            <person name="Montejo-Kovacevich G."/>
            <person name="Yen C E."/>
        </authorList>
    </citation>
    <scope>NUCLEOTIDE SEQUENCE [LARGE SCALE GENOMIC DNA]</scope>
</reference>
<keyword evidence="7" id="KW-1133">Transmembrane helix</keyword>
<dbReference type="Pfam" id="PF19277">
    <property type="entry name" value="GPAT_C"/>
    <property type="match status" value="1"/>
</dbReference>
<dbReference type="FunCoup" id="A0A7R8UR91">
    <property type="interactions" value="705"/>
</dbReference>